<protein>
    <submittedName>
        <fullName evidence="2">Uncharacterized protein</fullName>
    </submittedName>
</protein>
<reference evidence="2 3" key="1">
    <citation type="submission" date="2023-08" db="EMBL/GenBank/DDBJ databases">
        <title>A Necator americanus chromosomal reference genome.</title>
        <authorList>
            <person name="Ilik V."/>
            <person name="Petrzelkova K.J."/>
            <person name="Pardy F."/>
            <person name="Fuh T."/>
            <person name="Niatou-Singa F.S."/>
            <person name="Gouil Q."/>
            <person name="Baker L."/>
            <person name="Ritchie M.E."/>
            <person name="Jex A.R."/>
            <person name="Gazzola D."/>
            <person name="Li H."/>
            <person name="Toshio Fujiwara R."/>
            <person name="Zhan B."/>
            <person name="Aroian R.V."/>
            <person name="Pafco B."/>
            <person name="Schwarz E.M."/>
        </authorList>
    </citation>
    <scope>NUCLEOTIDE SEQUENCE [LARGE SCALE GENOMIC DNA]</scope>
    <source>
        <strain evidence="2 3">Aroian</strain>
        <tissue evidence="2">Whole animal</tissue>
    </source>
</reference>
<keyword evidence="3" id="KW-1185">Reference proteome</keyword>
<organism evidence="2 3">
    <name type="scientific">Necator americanus</name>
    <name type="common">Human hookworm</name>
    <dbReference type="NCBI Taxonomy" id="51031"/>
    <lineage>
        <taxon>Eukaryota</taxon>
        <taxon>Metazoa</taxon>
        <taxon>Ecdysozoa</taxon>
        <taxon>Nematoda</taxon>
        <taxon>Chromadorea</taxon>
        <taxon>Rhabditida</taxon>
        <taxon>Rhabditina</taxon>
        <taxon>Rhabditomorpha</taxon>
        <taxon>Strongyloidea</taxon>
        <taxon>Ancylostomatidae</taxon>
        <taxon>Bunostominae</taxon>
        <taxon>Necator</taxon>
    </lineage>
</organism>
<dbReference type="Proteomes" id="UP001303046">
    <property type="component" value="Unassembled WGS sequence"/>
</dbReference>
<feature type="region of interest" description="Disordered" evidence="1">
    <location>
        <begin position="40"/>
        <end position="70"/>
    </location>
</feature>
<dbReference type="EMBL" id="JAVFWL010000002">
    <property type="protein sequence ID" value="KAK6736990.1"/>
    <property type="molecule type" value="Genomic_DNA"/>
</dbReference>
<sequence>MRDRPSIGNNTIYRGNAEEKKVAERMLDNGDRLLDLCEQKGLTPSDSSTPSARVARATAGSDEEHQSDGYPTIQSCSGRCFRLCSKRFQKENWGVPLQPKIDMADLKDENCRTNFRQRVSIHVEVQAARRVQRRVVVYSAGSLRRKLCRQLQQDRDNELTSRARKFEKAWKEKNPQKVYALLKQYSFKMKRCSPVLNTASGKAEGEATLSIRRDHFKTLLNRQALSNSELEHVNGPKYAVNEEPPTESEVLV</sequence>
<name>A0ABR1CFY4_NECAM</name>
<evidence type="ECO:0000313" key="2">
    <source>
        <dbReference type="EMBL" id="KAK6736990.1"/>
    </source>
</evidence>
<gene>
    <name evidence="2" type="primary">Necator_chrII.g7385</name>
    <name evidence="2" type="ORF">RB195_019592</name>
</gene>
<evidence type="ECO:0000313" key="3">
    <source>
        <dbReference type="Proteomes" id="UP001303046"/>
    </source>
</evidence>
<evidence type="ECO:0000256" key="1">
    <source>
        <dbReference type="SAM" id="MobiDB-lite"/>
    </source>
</evidence>
<feature type="compositionally biased region" description="Polar residues" evidence="1">
    <location>
        <begin position="42"/>
        <end position="51"/>
    </location>
</feature>
<proteinExistence type="predicted"/>
<comment type="caution">
    <text evidence="2">The sequence shown here is derived from an EMBL/GenBank/DDBJ whole genome shotgun (WGS) entry which is preliminary data.</text>
</comment>
<accession>A0ABR1CFY4</accession>